<feature type="coiled-coil region" evidence="3">
    <location>
        <begin position="1809"/>
        <end position="1846"/>
    </location>
</feature>
<feature type="compositionally biased region" description="Basic and acidic residues" evidence="4">
    <location>
        <begin position="414"/>
        <end position="425"/>
    </location>
</feature>
<feature type="region of interest" description="Disordered" evidence="4">
    <location>
        <begin position="605"/>
        <end position="650"/>
    </location>
</feature>
<feature type="compositionally biased region" description="Basic and acidic residues" evidence="4">
    <location>
        <begin position="1234"/>
        <end position="1244"/>
    </location>
</feature>
<feature type="compositionally biased region" description="Polar residues" evidence="4">
    <location>
        <begin position="605"/>
        <end position="621"/>
    </location>
</feature>
<feature type="region of interest" description="Disordered" evidence="4">
    <location>
        <begin position="1895"/>
        <end position="1927"/>
    </location>
</feature>
<keyword evidence="5" id="KW-0732">Signal</keyword>
<feature type="coiled-coil region" evidence="3">
    <location>
        <begin position="1689"/>
        <end position="1776"/>
    </location>
</feature>
<gene>
    <name evidence="6" type="primary">CNTRL</name>
    <name evidence="6" type="ORF">TR137313</name>
</gene>
<feature type="region of interest" description="Disordered" evidence="4">
    <location>
        <begin position="743"/>
        <end position="870"/>
    </location>
</feature>
<sequence>DQVTLKLAVLLILSMSNAEQMTAIETKSKVQYINEDFLRRKTKVPDLSRVKNLCLSALVIAPYKIKYLEHLEHLKNLLSLNLSGNIIEKLDGLACLTNLKYLDISNNQIVKLDGLQNLSLLQHLDLSRNRIRDIPSWFQVKLVSLKVLLLVGNEIDTLHQITKLRRLMNLTTLSLGSNPALLPERLKTVMDVNPQPFSGNIQPDEAYGMCCRAFIIFHLRTLTILDNKIVERTERQEADSWFGEAEASRINRQLEEKEAEVAQLTDAISQLTTQSLDQATTTKLLAREKEEQNRRLAEMQKELAAKDELLQAKTRELLRACLKHSEIEQELAFYRIDSKLAGLGRPPDPGEIPIGSEEDVGNIEESPYLGKCRYIRMATSPIHSNQRKGLRGSLAHGPSPDHEEGFSEQGGRPSEFDPRRAHSMELSRPCVRPTTLDLRPFHHSSYAETDEGASSLEFLQTRSEAIPLRNGKLSRRQVLAMTYASLPSPPKCPITLPYYGQSPDIHDISELEDTDSGGGGIRFNDDRANSTEPSRSQTHSQASGCHANGQEPGTRALDSGIETTNATVHTSGSFGNGDQEQIFEPADPSLEDVQLDSFNSLQEVRQGTNSGRTSTVSQNLQSNAGGRRGSSGSNASQHLGLRPGSRSVKKQEVTKLQDKATQSSDLELGVRDVAKTVYMQEETDWKCENPKSELRREPDTKYLHRKLQRLISSSTLRCLPNSELRQLQEELRRLKDLFPSVNRAHHRRRSLQSQSGSDSAACLQSPEDISRPPSVAVESSMSELTHDSASATEADDSEACGELKFRRSSPSKRRGSCQTPDSGRKKRFQHRAAVSVEASASATERTDSCASARGQPSSWHNKESGRRLSQCDRITHGSIPYKKTSRQTTRLKPSISAIDLRRNCSGGETRRKRGIRGKSMESIDQALQADRRTPYESTSTRDLHSSPLDVRLLFTLQDELCDLHRQLQAAEGTNAHRLQEAISYISQLENELQQQKLKSTKSDRSKRDEAIHRQWMKQLSASLEEMKRCQQGIAELQKILLEKESSQSPKQERKSPSIVGREREELAEIRNALHQQEREMAKLSETVNRLLTVPPVNTKVDEVEHLTTGVSTVQHSLNLDRGQAGAATHRAYGSSDVTEVARIIQPGNLCCNVAEHHNLEDYLQQLQANNEQLQQNILHKKKKLEESKVKNLQLEALVKQREEEVSQLTQELLRSKEELLQANAQTKALLSEHASNRKAKDNEKAQSSQLMQEVDKLEQSATTKKLELENIGHQLTLTSQQLVDLKSQVANFETQKREREAELRDVLKSVEEKRDLLRHTEADLSEASRRVAEAQENLRTMEQRRRTHELTISQSESIISERRLGMEQLTSKIAETKSQLESLSREVGAKSAELDLLNSRKAHDVENASKKLEDLNREFDQRKNELKAVQERLESLSVEERERLTRKTLESSEVREITVQLAQMKAELDARKSELLSLDTEKSAKMSKVNEIKDYLERENQTLHRLRTEIQAEETRMAGMKKEYICLRSQLGDLESNTKFKQKIIDDMCSTSEARLSALNTEVQRLMESSKNISEQRAAAQAELRALREQVQASNEELIRIQDRTNSATVEMGRTEVSLAERQRLNDELNRELDSLTHNLHDPQTLSICADSERMDNEALLDRVVKKIGKSKKKLHVQSEKLSSQRAECDRLDEDIRTKRLKLNQLNALYASQNRDAVDGDLLRIRLQELEEEVKQKDQELIRLTEVLQSDDRRTNQELADELERVRGQLAAAHRLRQKIKRRTGRELSQLERVAEEQCARAGLLYEELAALKKSHTFLQARVAAAEEMTDREQRLQAALAAVRCELKNCGAKAAENALEHFSVVEAMMARRSRSPLSRLFTNDCTSVAPVLMPPATEVTEKTPLRKESSVAAKDPAADEQKLGTTSLPATVSTTTITTMTSSRLALNTAKADCTYSLSPSSGVGSSPGQTATRSTTPSERRPNNPQGPSKRRMDAEWERWQIAYRDISDDMQKIRQQINSACSGRGTISSSSVDEIAVTPTENAA</sequence>
<dbReference type="SUPFAM" id="SSF52058">
    <property type="entry name" value="L domain-like"/>
    <property type="match status" value="1"/>
</dbReference>
<organism evidence="6">
    <name type="scientific">Schistocephalus solidus</name>
    <name type="common">Tapeworm</name>
    <dbReference type="NCBI Taxonomy" id="70667"/>
    <lineage>
        <taxon>Eukaryota</taxon>
        <taxon>Metazoa</taxon>
        <taxon>Spiralia</taxon>
        <taxon>Lophotrochozoa</taxon>
        <taxon>Platyhelminthes</taxon>
        <taxon>Cestoda</taxon>
        <taxon>Eucestoda</taxon>
        <taxon>Diphyllobothriidea</taxon>
        <taxon>Diphyllobothriidae</taxon>
        <taxon>Schistocephalus</taxon>
    </lineage>
</organism>
<evidence type="ECO:0000256" key="3">
    <source>
        <dbReference type="SAM" id="Coils"/>
    </source>
</evidence>
<dbReference type="PANTHER" id="PTHR45973:SF36">
    <property type="entry name" value="CENTRIOLIN"/>
    <property type="match status" value="1"/>
</dbReference>
<evidence type="ECO:0000313" key="6">
    <source>
        <dbReference type="EMBL" id="JAP49567.1"/>
    </source>
</evidence>
<dbReference type="PROSITE" id="PS51450">
    <property type="entry name" value="LRR"/>
    <property type="match status" value="3"/>
</dbReference>
<feature type="non-terminal residue" evidence="6">
    <location>
        <position position="1"/>
    </location>
</feature>
<protein>
    <submittedName>
        <fullName evidence="6">Centriolin</fullName>
    </submittedName>
</protein>
<dbReference type="EMBL" id="GEEE01013658">
    <property type="protein sequence ID" value="JAP49567.1"/>
    <property type="molecule type" value="Transcribed_RNA"/>
</dbReference>
<feature type="compositionally biased region" description="Low complexity" evidence="4">
    <location>
        <begin position="622"/>
        <end position="636"/>
    </location>
</feature>
<accession>A0A0X3PI72</accession>
<evidence type="ECO:0000256" key="1">
    <source>
        <dbReference type="ARBA" id="ARBA00022614"/>
    </source>
</evidence>
<keyword evidence="1" id="KW-0433">Leucine-rich repeat</keyword>
<feature type="compositionally biased region" description="Low complexity" evidence="4">
    <location>
        <begin position="1957"/>
        <end position="1969"/>
    </location>
</feature>
<feature type="compositionally biased region" description="Basic residues" evidence="4">
    <location>
        <begin position="806"/>
        <end position="815"/>
    </location>
</feature>
<feature type="compositionally biased region" description="Basic and acidic residues" evidence="4">
    <location>
        <begin position="860"/>
        <end position="870"/>
    </location>
</feature>
<feature type="region of interest" description="Disordered" evidence="4">
    <location>
        <begin position="512"/>
        <end position="558"/>
    </location>
</feature>
<feature type="coiled-coil region" evidence="3">
    <location>
        <begin position="1556"/>
        <end position="1639"/>
    </location>
</feature>
<feature type="compositionally biased region" description="Polar residues" evidence="4">
    <location>
        <begin position="530"/>
        <end position="543"/>
    </location>
</feature>
<dbReference type="InterPro" id="IPR032675">
    <property type="entry name" value="LRR_dom_sf"/>
</dbReference>
<dbReference type="InterPro" id="IPR050576">
    <property type="entry name" value="Cilia_flagella_integrity"/>
</dbReference>
<evidence type="ECO:0000256" key="5">
    <source>
        <dbReference type="SAM" id="SignalP"/>
    </source>
</evidence>
<feature type="compositionally biased region" description="Low complexity" evidence="4">
    <location>
        <begin position="831"/>
        <end position="843"/>
    </location>
</feature>
<feature type="chain" id="PRO_5007051131" evidence="5">
    <location>
        <begin position="19"/>
        <end position="2046"/>
    </location>
</feature>
<feature type="coiled-coil region" evidence="3">
    <location>
        <begin position="247"/>
        <end position="316"/>
    </location>
</feature>
<reference evidence="6" key="1">
    <citation type="submission" date="2016-01" db="EMBL/GenBank/DDBJ databases">
        <title>Reference transcriptome for the parasite Schistocephalus solidus: insights into the molecular evolution of parasitism.</title>
        <authorList>
            <person name="Hebert F.O."/>
            <person name="Grambauer S."/>
            <person name="Barber I."/>
            <person name="Landry C.R."/>
            <person name="Aubin-Horth N."/>
        </authorList>
    </citation>
    <scope>NUCLEOTIDE SEQUENCE</scope>
</reference>
<dbReference type="Gene3D" id="3.80.10.10">
    <property type="entry name" value="Ribonuclease Inhibitor"/>
    <property type="match status" value="1"/>
</dbReference>
<feature type="compositionally biased region" description="Polar residues" evidence="4">
    <location>
        <begin position="1970"/>
        <end position="1988"/>
    </location>
</feature>
<feature type="region of interest" description="Disordered" evidence="4">
    <location>
        <begin position="1231"/>
        <end position="1253"/>
    </location>
</feature>
<dbReference type="PANTHER" id="PTHR45973">
    <property type="entry name" value="PROTEIN PHOSPHATASE 1 REGULATORY SUBUNIT SDS22-RELATED"/>
    <property type="match status" value="1"/>
</dbReference>
<dbReference type="SMART" id="SM00369">
    <property type="entry name" value="LRR_TYP"/>
    <property type="match status" value="4"/>
</dbReference>
<feature type="compositionally biased region" description="Polar residues" evidence="4">
    <location>
        <begin position="2022"/>
        <end position="2034"/>
    </location>
</feature>
<proteinExistence type="predicted"/>
<feature type="region of interest" description="Disordered" evidence="4">
    <location>
        <begin position="903"/>
        <end position="943"/>
    </location>
</feature>
<name>A0A0X3PI72_SCHSO</name>
<feature type="region of interest" description="Disordered" evidence="4">
    <location>
        <begin position="1041"/>
        <end position="1063"/>
    </location>
</feature>
<dbReference type="SMART" id="SM00365">
    <property type="entry name" value="LRR_SD22"/>
    <property type="match status" value="5"/>
</dbReference>
<evidence type="ECO:0000256" key="4">
    <source>
        <dbReference type="SAM" id="MobiDB-lite"/>
    </source>
</evidence>
<dbReference type="Pfam" id="PF14580">
    <property type="entry name" value="LRR_9"/>
    <property type="match status" value="1"/>
</dbReference>
<feature type="region of interest" description="Disordered" evidence="4">
    <location>
        <begin position="1957"/>
        <end position="1996"/>
    </location>
</feature>
<feature type="region of interest" description="Disordered" evidence="4">
    <location>
        <begin position="2022"/>
        <end position="2046"/>
    </location>
</feature>
<evidence type="ECO:0000256" key="2">
    <source>
        <dbReference type="ARBA" id="ARBA00022737"/>
    </source>
</evidence>
<dbReference type="InterPro" id="IPR003591">
    <property type="entry name" value="Leu-rich_rpt_typical-subtyp"/>
</dbReference>
<keyword evidence="2" id="KW-0677">Repeat</keyword>
<feature type="signal peptide" evidence="5">
    <location>
        <begin position="1"/>
        <end position="18"/>
    </location>
</feature>
<feature type="compositionally biased region" description="Basic and acidic residues" evidence="4">
    <location>
        <begin position="929"/>
        <end position="943"/>
    </location>
</feature>
<feature type="compositionally biased region" description="Basic and acidic residues" evidence="4">
    <location>
        <begin position="1899"/>
        <end position="1909"/>
    </location>
</feature>
<dbReference type="InterPro" id="IPR001611">
    <property type="entry name" value="Leu-rich_rpt"/>
</dbReference>
<feature type="region of interest" description="Disordered" evidence="4">
    <location>
        <begin position="383"/>
        <end position="428"/>
    </location>
</feature>
<keyword evidence="3" id="KW-0175">Coiled coil</keyword>